<dbReference type="Pfam" id="PF04055">
    <property type="entry name" value="Radical_SAM"/>
    <property type="match status" value="1"/>
</dbReference>
<dbReference type="Gene3D" id="3.80.30.30">
    <property type="match status" value="1"/>
</dbReference>
<dbReference type="AlphaFoldDB" id="A0A0H4PLK5"/>
<gene>
    <name evidence="5" type="ORF">CA2015_4593</name>
</gene>
<dbReference type="GO" id="GO:0051536">
    <property type="term" value="F:iron-sulfur cluster binding"/>
    <property type="evidence" value="ECO:0007669"/>
    <property type="project" value="UniProtKB-KW"/>
</dbReference>
<name>A0A0H4PLK5_9BACT</name>
<dbReference type="EMBL" id="CP012040">
    <property type="protein sequence ID" value="AKP53928.1"/>
    <property type="molecule type" value="Genomic_DNA"/>
</dbReference>
<dbReference type="InterPro" id="IPR006638">
    <property type="entry name" value="Elp3/MiaA/NifB-like_rSAM"/>
</dbReference>
<dbReference type="STRING" id="320787.CA2015_4593"/>
<dbReference type="NCBIfam" id="NF033668">
    <property type="entry name" value="rSAM_PA0069"/>
    <property type="match status" value="1"/>
</dbReference>
<dbReference type="SMART" id="SM00729">
    <property type="entry name" value="Elp3"/>
    <property type="match status" value="1"/>
</dbReference>
<dbReference type="GO" id="GO:0003824">
    <property type="term" value="F:catalytic activity"/>
    <property type="evidence" value="ECO:0007669"/>
    <property type="project" value="InterPro"/>
</dbReference>
<evidence type="ECO:0000259" key="4">
    <source>
        <dbReference type="PROSITE" id="PS51918"/>
    </source>
</evidence>
<keyword evidence="6" id="KW-1185">Reference proteome</keyword>
<proteinExistence type="predicted"/>
<dbReference type="OrthoDB" id="9785699at2"/>
<evidence type="ECO:0000256" key="1">
    <source>
        <dbReference type="ARBA" id="ARBA00022723"/>
    </source>
</evidence>
<dbReference type="SFLD" id="SFLDG01084">
    <property type="entry name" value="Uncharacterised_Radical_SAM_Su"/>
    <property type="match status" value="1"/>
</dbReference>
<organism evidence="5 6">
    <name type="scientific">Cyclobacterium amurskyense</name>
    <dbReference type="NCBI Taxonomy" id="320787"/>
    <lineage>
        <taxon>Bacteria</taxon>
        <taxon>Pseudomonadati</taxon>
        <taxon>Bacteroidota</taxon>
        <taxon>Cytophagia</taxon>
        <taxon>Cytophagales</taxon>
        <taxon>Cyclobacteriaceae</taxon>
        <taxon>Cyclobacterium</taxon>
    </lineage>
</organism>
<evidence type="ECO:0000256" key="3">
    <source>
        <dbReference type="ARBA" id="ARBA00023014"/>
    </source>
</evidence>
<evidence type="ECO:0000313" key="6">
    <source>
        <dbReference type="Proteomes" id="UP000036520"/>
    </source>
</evidence>
<sequence>MKAADFKGRGTGHQPGNKYEKASLVQEHIEGIDLPEYEENPPTKFINVNTKSALSVNDSPDLPLNYSVNPYQGCEHGCIYCYARNSHQNWGYDSGLGFETNILVKTDLPTQLKKQFEKKNYQPQTIMLSGNTDCYQPAESKYKLTRKILETCLEYRHPVSVITKNSLIERDTDILKALSERNLVHVYFSINHLDNKLKLLLEPRTAVAQKKIELIRKFSELGIPSGIMVAPIIPGINTEAIPQIIQLAAEAGARKVGYTVVRLNGQVKELFRNWMEEHFPDRTDKVMHQIEALHGGKANDTEWGRRIKGEGVLAKSISDLVQLSIRKYLPKESKMPSLDFSQFKGNGQLKFF</sequence>
<evidence type="ECO:0000256" key="2">
    <source>
        <dbReference type="ARBA" id="ARBA00023004"/>
    </source>
</evidence>
<feature type="domain" description="Radical SAM core" evidence="4">
    <location>
        <begin position="60"/>
        <end position="305"/>
    </location>
</feature>
<accession>A0A0H4PLK5</accession>
<dbReference type="RefSeq" id="WP_048643978.1">
    <property type="nucleotide sequence ID" value="NZ_CP012040.1"/>
</dbReference>
<dbReference type="KEGG" id="camu:CA2015_4593"/>
<keyword evidence="1" id="KW-0479">Metal-binding</keyword>
<protein>
    <submittedName>
        <fullName evidence="5">Radical SAM domain protein</fullName>
    </submittedName>
</protein>
<dbReference type="SUPFAM" id="SSF102114">
    <property type="entry name" value="Radical SAM enzymes"/>
    <property type="match status" value="1"/>
</dbReference>
<reference evidence="5 6" key="1">
    <citation type="submission" date="2015-07" db="EMBL/GenBank/DDBJ databases">
        <authorList>
            <person name="Kim K.M."/>
        </authorList>
    </citation>
    <scope>NUCLEOTIDE SEQUENCE [LARGE SCALE GENOMIC DNA]</scope>
    <source>
        <strain evidence="5 6">KCTC 12363</strain>
    </source>
</reference>
<dbReference type="PATRIC" id="fig|320787.5.peg.5030"/>
<dbReference type="CDD" id="cd01335">
    <property type="entry name" value="Radical_SAM"/>
    <property type="match status" value="1"/>
</dbReference>
<keyword evidence="3" id="KW-0411">Iron-sulfur</keyword>
<dbReference type="Proteomes" id="UP000036520">
    <property type="component" value="Chromosome"/>
</dbReference>
<evidence type="ECO:0000313" key="5">
    <source>
        <dbReference type="EMBL" id="AKP53928.1"/>
    </source>
</evidence>
<dbReference type="InterPro" id="IPR007197">
    <property type="entry name" value="rSAM"/>
</dbReference>
<dbReference type="InterPro" id="IPR040086">
    <property type="entry name" value="MJ0683-like"/>
</dbReference>
<dbReference type="SFLD" id="SFLDS00029">
    <property type="entry name" value="Radical_SAM"/>
    <property type="match status" value="1"/>
</dbReference>
<dbReference type="PANTHER" id="PTHR43432:SF3">
    <property type="entry name" value="SLR0285 PROTEIN"/>
    <property type="match status" value="1"/>
</dbReference>
<dbReference type="PANTHER" id="PTHR43432">
    <property type="entry name" value="SLR0285 PROTEIN"/>
    <property type="match status" value="1"/>
</dbReference>
<keyword evidence="2" id="KW-0408">Iron</keyword>
<dbReference type="InterPro" id="IPR058240">
    <property type="entry name" value="rSAM_sf"/>
</dbReference>
<dbReference type="GO" id="GO:0046872">
    <property type="term" value="F:metal ion binding"/>
    <property type="evidence" value="ECO:0007669"/>
    <property type="project" value="UniProtKB-KW"/>
</dbReference>
<dbReference type="PROSITE" id="PS51918">
    <property type="entry name" value="RADICAL_SAM"/>
    <property type="match status" value="1"/>
</dbReference>